<reference evidence="2" key="1">
    <citation type="submission" date="2022-04" db="EMBL/GenBank/DDBJ databases">
        <title>Hymenobacter sp. isolated from the air.</title>
        <authorList>
            <person name="Won M."/>
            <person name="Lee C.-M."/>
            <person name="Woen H.-Y."/>
            <person name="Kwon S.-W."/>
        </authorList>
    </citation>
    <scope>NUCLEOTIDE SEQUENCE</scope>
    <source>
        <strain evidence="2">5420S-77</strain>
        <plasmid evidence="2">unnamed7</plasmid>
    </source>
</reference>
<evidence type="ECO:0000313" key="2">
    <source>
        <dbReference type="EMBL" id="UOQ69772.1"/>
    </source>
</evidence>
<geneLocation type="plasmid" evidence="2 3">
    <name>unnamed7</name>
</geneLocation>
<sequence>MAPSALSDSFVATSALITGSLPVSFHHRSLLLALLHFLRFLDQQLVLALNQLHTPLLDSLMQIASSRLAWVPVLLLALRPLWRAYGASWWRVLLPLALSVATTNWLASAWIKPWVSRPRPCQVASLLPLLHLPAGCSTSYSFLSTHTADLVTLVFGLIWMLPRLPWSLKVLWLSWALLVALSRVYLGQHYPSDVLAGVTLGVLAALGCQWLRQRLPFATQTPVAQVARKEYS</sequence>
<evidence type="ECO:0000259" key="1">
    <source>
        <dbReference type="SMART" id="SM00014"/>
    </source>
</evidence>
<evidence type="ECO:0000313" key="3">
    <source>
        <dbReference type="Proteomes" id="UP000830401"/>
    </source>
</evidence>
<dbReference type="Gene3D" id="1.20.144.10">
    <property type="entry name" value="Phosphatidic acid phosphatase type 2/haloperoxidase"/>
    <property type="match status" value="1"/>
</dbReference>
<keyword evidence="3" id="KW-1185">Reference proteome</keyword>
<dbReference type="EMBL" id="CP095068">
    <property type="protein sequence ID" value="UOQ69772.1"/>
    <property type="molecule type" value="Genomic_DNA"/>
</dbReference>
<dbReference type="PANTHER" id="PTHR14969">
    <property type="entry name" value="SPHINGOSINE-1-PHOSPHATE PHOSPHOHYDROLASE"/>
    <property type="match status" value="1"/>
</dbReference>
<dbReference type="RefSeq" id="WP_245127620.1">
    <property type="nucleotide sequence ID" value="NZ_CP095068.1"/>
</dbReference>
<organism evidence="2 3">
    <name type="scientific">Hymenobacter volaticus</name>
    <dbReference type="NCBI Taxonomy" id="2932254"/>
    <lineage>
        <taxon>Bacteria</taxon>
        <taxon>Pseudomonadati</taxon>
        <taxon>Bacteroidota</taxon>
        <taxon>Cytophagia</taxon>
        <taxon>Cytophagales</taxon>
        <taxon>Hymenobacteraceae</taxon>
        <taxon>Hymenobacter</taxon>
    </lineage>
</organism>
<dbReference type="SUPFAM" id="SSF48317">
    <property type="entry name" value="Acid phosphatase/Vanadium-dependent haloperoxidase"/>
    <property type="match status" value="1"/>
</dbReference>
<keyword evidence="2" id="KW-0614">Plasmid</keyword>
<dbReference type="InterPro" id="IPR036938">
    <property type="entry name" value="PAP2/HPO_sf"/>
</dbReference>
<name>A0ABY4GGI0_9BACT</name>
<accession>A0ABY4GGI0</accession>
<feature type="domain" description="Phosphatidic acid phosphatase type 2/haloperoxidase" evidence="1">
    <location>
        <begin position="94"/>
        <end position="209"/>
    </location>
</feature>
<dbReference type="InterPro" id="IPR000326">
    <property type="entry name" value="PAP2/HPO"/>
</dbReference>
<dbReference type="SMART" id="SM00014">
    <property type="entry name" value="acidPPc"/>
    <property type="match status" value="1"/>
</dbReference>
<dbReference type="PANTHER" id="PTHR14969:SF13">
    <property type="entry name" value="AT30094P"/>
    <property type="match status" value="1"/>
</dbReference>
<protein>
    <submittedName>
        <fullName evidence="2">Phosphatase PAP2 family protein</fullName>
    </submittedName>
</protein>
<dbReference type="Proteomes" id="UP000830401">
    <property type="component" value="Plasmid unnamed7"/>
</dbReference>
<dbReference type="Pfam" id="PF01569">
    <property type="entry name" value="PAP2"/>
    <property type="match status" value="1"/>
</dbReference>
<gene>
    <name evidence="2" type="ORF">MUN86_29610</name>
</gene>
<proteinExistence type="predicted"/>